<dbReference type="VEuPathDB" id="FungiDB:PPTG_10049"/>
<feature type="region of interest" description="Disordered" evidence="1">
    <location>
        <begin position="1"/>
        <end position="23"/>
    </location>
</feature>
<proteinExistence type="predicted"/>
<name>W2MR28_PHYNI</name>
<dbReference type="PANTHER" id="PTHR47718:SF3">
    <property type="entry name" value="PROTEIN FAR1-RELATED SEQUENCE 5-LIKE"/>
    <property type="match status" value="1"/>
</dbReference>
<evidence type="ECO:0000256" key="1">
    <source>
        <dbReference type="SAM" id="MobiDB-lite"/>
    </source>
</evidence>
<protein>
    <recommendedName>
        <fullName evidence="3">FAR1 domain-containing protein</fullName>
    </recommendedName>
</protein>
<organism evidence="2">
    <name type="scientific">Phytophthora nicotianae</name>
    <name type="common">Potato buckeye rot agent</name>
    <name type="synonym">Phytophthora parasitica</name>
    <dbReference type="NCBI Taxonomy" id="4792"/>
    <lineage>
        <taxon>Eukaryota</taxon>
        <taxon>Sar</taxon>
        <taxon>Stramenopiles</taxon>
        <taxon>Oomycota</taxon>
        <taxon>Peronosporomycetes</taxon>
        <taxon>Peronosporales</taxon>
        <taxon>Peronosporaceae</taxon>
        <taxon>Phytophthora</taxon>
    </lineage>
</organism>
<accession>W2MR28</accession>
<dbReference type="PANTHER" id="PTHR47718">
    <property type="entry name" value="OS01G0519700 PROTEIN"/>
    <property type="match status" value="1"/>
</dbReference>
<evidence type="ECO:0008006" key="3">
    <source>
        <dbReference type="Google" id="ProtNLM"/>
    </source>
</evidence>
<dbReference type="AlphaFoldDB" id="W2MR28"/>
<feature type="non-terminal residue" evidence="2">
    <location>
        <position position="393"/>
    </location>
</feature>
<gene>
    <name evidence="2" type="ORF">L914_14970</name>
</gene>
<sequence>MEARRSCHSSSVPDPTPDEQPVEEGVPLMLTTSAVSTCLTAACLQPASSPLFDRGPIMPSSASRELLQDMPFNTKSIPRRATFAEASACTQSDSSIVSAPLSSGVRSTESTILESSYSPMLIQPSQTVPTNYQLRPPPEEEYLSGADAEAAIHAWTVLHGYNVTKKQLERNKTGDVIYRLFACDQWGKPKNTRRLREQDRVRTNKRSGRCGCPMRIKIVAVDGTNPTGPWKIMYTRDGSQTHNHPPSRDIRVHVTHRQRAAKTDHPGKTQNVNELIFAHDAAGISTSRTYATLIHSDKDTLIIPADISNTKATHRRNLLASASPIDLLFKFLQEHKFEYRYEVESGSNRLRYLLWSHPGALELAKDYLDVLVLDCTYKTNKYKYPLLNIITVT</sequence>
<dbReference type="Proteomes" id="UP000054532">
    <property type="component" value="Unassembled WGS sequence"/>
</dbReference>
<evidence type="ECO:0000313" key="2">
    <source>
        <dbReference type="EMBL" id="ETM38822.1"/>
    </source>
</evidence>
<dbReference type="VEuPathDB" id="FungiDB:PPTG_20923"/>
<reference evidence="2" key="1">
    <citation type="submission" date="2013-11" db="EMBL/GenBank/DDBJ databases">
        <title>The Genome Sequence of Phytophthora parasitica IAC_01/95.</title>
        <authorList>
            <consortium name="The Broad Institute Genomics Platform"/>
            <person name="Russ C."/>
            <person name="Tyler B."/>
            <person name="Panabieres F."/>
            <person name="Shan W."/>
            <person name="Tripathy S."/>
            <person name="Grunwald N."/>
            <person name="Machado M."/>
            <person name="Johnson C.S."/>
            <person name="Arredondo F."/>
            <person name="Hong C."/>
            <person name="Coffey M."/>
            <person name="Young S.K."/>
            <person name="Zeng Q."/>
            <person name="Gargeya S."/>
            <person name="Fitzgerald M."/>
            <person name="Abouelleil A."/>
            <person name="Alvarado L."/>
            <person name="Chapman S.B."/>
            <person name="Gainer-Dewar J."/>
            <person name="Goldberg J."/>
            <person name="Griggs A."/>
            <person name="Gujja S."/>
            <person name="Hansen M."/>
            <person name="Howarth C."/>
            <person name="Imamovic A."/>
            <person name="Ireland A."/>
            <person name="Larimer J."/>
            <person name="McCowan C."/>
            <person name="Murphy C."/>
            <person name="Pearson M."/>
            <person name="Poon T.W."/>
            <person name="Priest M."/>
            <person name="Roberts A."/>
            <person name="Saif S."/>
            <person name="Shea T."/>
            <person name="Sykes S."/>
            <person name="Wortman J."/>
            <person name="Nusbaum C."/>
            <person name="Birren B."/>
        </authorList>
    </citation>
    <scope>NUCLEOTIDE SEQUENCE [LARGE SCALE GENOMIC DNA]</scope>
    <source>
        <strain evidence="2">IAC_01/95</strain>
    </source>
</reference>
<dbReference type="EMBL" id="KI694838">
    <property type="protein sequence ID" value="ETM38822.1"/>
    <property type="molecule type" value="Genomic_DNA"/>
</dbReference>